<evidence type="ECO:0000313" key="1">
    <source>
        <dbReference type="EMBL" id="KER23287.1"/>
    </source>
</evidence>
<protein>
    <submittedName>
        <fullName evidence="1">Uncharacterized protein</fullName>
    </submittedName>
</protein>
<dbReference type="Proteomes" id="UP000054324">
    <property type="component" value="Unassembled WGS sequence"/>
</dbReference>
<dbReference type="KEGG" id="ovi:T265_08799"/>
<sequence length="103" mass="11058">MLKALQNRSIRPLSASAFPSHSLFLKHFTCPSIPRDLNPTVSVELPHTVPSPVHVDCIIANDCPTQPVSFVHGAPLPALPPKRCLGTHNAGDFAEEDSKDAAL</sequence>
<dbReference type="AlphaFoldDB" id="A0A074ZCG1"/>
<name>A0A074ZCG1_OPIVI</name>
<accession>A0A074ZCG1</accession>
<dbReference type="RefSeq" id="XP_009172970.1">
    <property type="nucleotide sequence ID" value="XM_009174706.1"/>
</dbReference>
<keyword evidence="2" id="KW-1185">Reference proteome</keyword>
<organism evidence="1 2">
    <name type="scientific">Opisthorchis viverrini</name>
    <name type="common">Southeast Asian liver fluke</name>
    <dbReference type="NCBI Taxonomy" id="6198"/>
    <lineage>
        <taxon>Eukaryota</taxon>
        <taxon>Metazoa</taxon>
        <taxon>Spiralia</taxon>
        <taxon>Lophotrochozoa</taxon>
        <taxon>Platyhelminthes</taxon>
        <taxon>Trematoda</taxon>
        <taxon>Digenea</taxon>
        <taxon>Opisthorchiida</taxon>
        <taxon>Opisthorchiata</taxon>
        <taxon>Opisthorchiidae</taxon>
        <taxon>Opisthorchis</taxon>
    </lineage>
</organism>
<dbReference type="EMBL" id="KL596856">
    <property type="protein sequence ID" value="KER23287.1"/>
    <property type="molecule type" value="Genomic_DNA"/>
</dbReference>
<reference evidence="1 2" key="1">
    <citation type="submission" date="2013-11" db="EMBL/GenBank/DDBJ databases">
        <title>Opisthorchis viverrini - life in the bile duct.</title>
        <authorList>
            <person name="Young N.D."/>
            <person name="Nagarajan N."/>
            <person name="Lin S.J."/>
            <person name="Korhonen P.K."/>
            <person name="Jex A.R."/>
            <person name="Hall R.S."/>
            <person name="Safavi-Hemami H."/>
            <person name="Kaewkong W."/>
            <person name="Bertrand D."/>
            <person name="Gao S."/>
            <person name="Seet Q."/>
            <person name="Wongkham S."/>
            <person name="Teh B.T."/>
            <person name="Wongkham C."/>
            <person name="Intapan P.M."/>
            <person name="Maleewong W."/>
            <person name="Yang X."/>
            <person name="Hu M."/>
            <person name="Wang Z."/>
            <person name="Hofmann A."/>
            <person name="Sternberg P.W."/>
            <person name="Tan P."/>
            <person name="Wang J."/>
            <person name="Gasser R.B."/>
        </authorList>
    </citation>
    <scope>NUCLEOTIDE SEQUENCE [LARGE SCALE GENOMIC DNA]</scope>
</reference>
<evidence type="ECO:0000313" key="2">
    <source>
        <dbReference type="Proteomes" id="UP000054324"/>
    </source>
</evidence>
<gene>
    <name evidence="1" type="ORF">T265_08799</name>
</gene>
<dbReference type="STRING" id="6198.A0A074ZCG1"/>
<dbReference type="GeneID" id="20322978"/>
<proteinExistence type="predicted"/>
<dbReference type="CTD" id="20322978"/>